<dbReference type="Proteomes" id="UP000005744">
    <property type="component" value="Unassembled WGS sequence"/>
</dbReference>
<protein>
    <recommendedName>
        <fullName evidence="4">Lipopolysaccharide assembly protein B</fullName>
    </recommendedName>
</protein>
<dbReference type="InterPro" id="IPR051012">
    <property type="entry name" value="CellSynth/LPSAsmb/PSIAsmb"/>
</dbReference>
<dbReference type="AlphaFoldDB" id="I3CGC9"/>
<keyword evidence="2 4" id="KW-0677">Repeat</keyword>
<keyword evidence="7" id="KW-1185">Reference proteome</keyword>
<dbReference type="Pfam" id="PF18073">
    <property type="entry name" value="Zn_ribbon_LapB"/>
    <property type="match status" value="1"/>
</dbReference>
<keyword evidence="4" id="KW-0408">Iron</keyword>
<keyword evidence="3 4" id="KW-0802">TPR repeat</keyword>
<proteinExistence type="inferred from homology"/>
<dbReference type="GO" id="GO:0016740">
    <property type="term" value="F:transferase activity"/>
    <property type="evidence" value="ECO:0007669"/>
    <property type="project" value="UniProtKB-KW"/>
</dbReference>
<evidence type="ECO:0000256" key="2">
    <source>
        <dbReference type="ARBA" id="ARBA00022737"/>
    </source>
</evidence>
<keyword evidence="4" id="KW-0997">Cell inner membrane</keyword>
<keyword evidence="6" id="KW-0808">Transferase</keyword>
<dbReference type="InterPro" id="IPR030865">
    <property type="entry name" value="LapB"/>
</dbReference>
<keyword evidence="4" id="KW-1003">Cell membrane</keyword>
<dbReference type="HOGENOM" id="CLU_059365_1_0_6"/>
<dbReference type="STRING" id="395493.BegalDRAFT_1798"/>
<evidence type="ECO:0000256" key="3">
    <source>
        <dbReference type="ARBA" id="ARBA00022803"/>
    </source>
</evidence>
<keyword evidence="1 4" id="KW-0479">Metal-binding</keyword>
<reference evidence="6 7" key="1">
    <citation type="submission" date="2011-11" db="EMBL/GenBank/DDBJ databases">
        <title>Improved High-Quality Draft sequence of Beggiatoa alba B18lD.</title>
        <authorList>
            <consortium name="US DOE Joint Genome Institute"/>
            <person name="Lucas S."/>
            <person name="Han J."/>
            <person name="Lapidus A."/>
            <person name="Cheng J.-F."/>
            <person name="Goodwin L."/>
            <person name="Pitluck S."/>
            <person name="Peters L."/>
            <person name="Mikhailova N."/>
            <person name="Held B."/>
            <person name="Detter J.C."/>
            <person name="Han C."/>
            <person name="Tapia R."/>
            <person name="Land M."/>
            <person name="Hauser L."/>
            <person name="Kyrpides N."/>
            <person name="Ivanova N."/>
            <person name="Pagani I."/>
            <person name="Samuel K."/>
            <person name="Teske A."/>
            <person name="Mueller J."/>
            <person name="Woyke T."/>
        </authorList>
    </citation>
    <scope>NUCLEOTIDE SEQUENCE [LARGE SCALE GENOMIC DNA]</scope>
    <source>
        <strain evidence="6 7">B18LD</strain>
    </source>
</reference>
<dbReference type="Gene3D" id="1.25.40.10">
    <property type="entry name" value="Tetratricopeptide repeat domain"/>
    <property type="match status" value="2"/>
</dbReference>
<dbReference type="EMBL" id="JH600070">
    <property type="protein sequence ID" value="EIJ42672.1"/>
    <property type="molecule type" value="Genomic_DNA"/>
</dbReference>
<dbReference type="InterPro" id="IPR041166">
    <property type="entry name" value="Rubredoxin_2"/>
</dbReference>
<evidence type="ECO:0000313" key="6">
    <source>
        <dbReference type="EMBL" id="EIJ42672.1"/>
    </source>
</evidence>
<feature type="binding site" evidence="4">
    <location>
        <position position="358"/>
    </location>
    <ligand>
        <name>Fe cation</name>
        <dbReference type="ChEBI" id="CHEBI:24875"/>
    </ligand>
</feature>
<dbReference type="PANTHER" id="PTHR45586:SF1">
    <property type="entry name" value="LIPOPOLYSACCHARIDE ASSEMBLY PROTEIN B"/>
    <property type="match status" value="1"/>
</dbReference>
<feature type="binding site" evidence="4">
    <location>
        <position position="361"/>
    </location>
    <ligand>
        <name>Fe cation</name>
        <dbReference type="ChEBI" id="CHEBI:24875"/>
    </ligand>
</feature>
<name>I3CGC9_9GAMM</name>
<dbReference type="NCBIfam" id="NF008757">
    <property type="entry name" value="PRK11788.1-5"/>
    <property type="match status" value="1"/>
</dbReference>
<dbReference type="InterPro" id="IPR011990">
    <property type="entry name" value="TPR-like_helical_dom_sf"/>
</dbReference>
<dbReference type="GO" id="GO:0046890">
    <property type="term" value="P:regulation of lipid biosynthetic process"/>
    <property type="evidence" value="ECO:0007669"/>
    <property type="project" value="UniProtKB-UniRule"/>
</dbReference>
<dbReference type="GO" id="GO:0008653">
    <property type="term" value="P:lipopolysaccharide metabolic process"/>
    <property type="evidence" value="ECO:0007669"/>
    <property type="project" value="InterPro"/>
</dbReference>
<evidence type="ECO:0000313" key="7">
    <source>
        <dbReference type="Proteomes" id="UP000005744"/>
    </source>
</evidence>
<gene>
    <name evidence="4" type="primary">lapB</name>
    <name evidence="6" type="ORF">BegalDRAFT_1798</name>
</gene>
<keyword evidence="4" id="KW-1133">Transmembrane helix</keyword>
<evidence type="ECO:0000259" key="5">
    <source>
        <dbReference type="Pfam" id="PF18073"/>
    </source>
</evidence>
<evidence type="ECO:0000256" key="4">
    <source>
        <dbReference type="HAMAP-Rule" id="MF_00994"/>
    </source>
</evidence>
<keyword evidence="4" id="KW-0812">Transmembrane</keyword>
<comment type="similarity">
    <text evidence="4">Belongs to the LapB family.</text>
</comment>
<dbReference type="RefSeq" id="WP_002685826.1">
    <property type="nucleotide sequence ID" value="NZ_JH600070.1"/>
</dbReference>
<dbReference type="PANTHER" id="PTHR45586">
    <property type="entry name" value="TPR REPEAT-CONTAINING PROTEIN PA4667"/>
    <property type="match status" value="1"/>
</dbReference>
<feature type="topological domain" description="Cytoplasmic" evidence="4">
    <location>
        <begin position="22"/>
        <end position="390"/>
    </location>
</feature>
<feature type="binding site" evidence="4">
    <location>
        <position position="372"/>
    </location>
    <ligand>
        <name>Fe cation</name>
        <dbReference type="ChEBI" id="CHEBI:24875"/>
    </ligand>
</feature>
<dbReference type="GO" id="GO:0005506">
    <property type="term" value="F:iron ion binding"/>
    <property type="evidence" value="ECO:0007669"/>
    <property type="project" value="UniProtKB-UniRule"/>
</dbReference>
<comment type="function">
    <text evidence="4">Modulates cellular lipopolysaccharide (LPS) levels by regulating LpxC, which is involved in lipid A biosynthesis. May act by modulating the proteolytic activity of FtsH towards LpxC. May also coordinate assembly of proteins involved in LPS synthesis at the plasma membrane.</text>
</comment>
<comment type="subcellular location">
    <subcellularLocation>
        <location evidence="4">Cell inner membrane</location>
        <topology evidence="4">Single-pass membrane protein</topology>
        <orientation evidence="4">Cytoplasmic side</orientation>
    </subcellularLocation>
</comment>
<dbReference type="GO" id="GO:0009898">
    <property type="term" value="C:cytoplasmic side of plasma membrane"/>
    <property type="evidence" value="ECO:0007669"/>
    <property type="project" value="UniProtKB-UniRule"/>
</dbReference>
<sequence>MLELLWLLLPVAAASGWLAAKKQHRQVQNDGLNLLRFSSDYFRGLNYLLNEQPDKAIDVFIKLIDVDSDTVETHLALGALFRRRGEVNRAIRIHENLITRPSLDTAQRHLAVLELAYDYRRAGLLDRAEALFEKLVESEEHRDYAYHQLLDIYQQEHEWDKAIATANALAKVSDERLNTLIAHYHCEQVETLRQQALYSQAQARLQLALKSDPDCVRASLLEGELALAQAQWQTAITAFQRVGEQDKDYLSEIIEPLQICYQQLGQADAFIHYLQSLLNTDAGMTPILELAKILQARQGEQEAADFVVKQLHKRPSLRGLDFLLDLALSNSSSITHEHLLLLKDMTTQLLRNRAIYQCNHCGFRGKTLHWQCPSCKQWNTIKPIQGIDGE</sequence>
<keyword evidence="4" id="KW-0472">Membrane</keyword>
<dbReference type="Pfam" id="PF13432">
    <property type="entry name" value="TPR_16"/>
    <property type="match status" value="1"/>
</dbReference>
<evidence type="ECO:0000256" key="1">
    <source>
        <dbReference type="ARBA" id="ARBA00022723"/>
    </source>
</evidence>
<dbReference type="HAMAP" id="MF_00994">
    <property type="entry name" value="LPS_assembly_LapB"/>
    <property type="match status" value="1"/>
</dbReference>
<accession>I3CGC9</accession>
<feature type="domain" description="LapB rubredoxin metal binding" evidence="5">
    <location>
        <begin position="356"/>
        <end position="383"/>
    </location>
</feature>
<feature type="binding site" evidence="4">
    <location>
        <position position="375"/>
    </location>
    <ligand>
        <name>Fe cation</name>
        <dbReference type="ChEBI" id="CHEBI:24875"/>
    </ligand>
</feature>
<organism evidence="6 7">
    <name type="scientific">Beggiatoa alba B18LD</name>
    <dbReference type="NCBI Taxonomy" id="395493"/>
    <lineage>
        <taxon>Bacteria</taxon>
        <taxon>Pseudomonadati</taxon>
        <taxon>Pseudomonadota</taxon>
        <taxon>Gammaproteobacteria</taxon>
        <taxon>Thiotrichales</taxon>
        <taxon>Thiotrichaceae</taxon>
        <taxon>Beggiatoa</taxon>
    </lineage>
</organism>
<dbReference type="eggNOG" id="COG2956">
    <property type="taxonomic scope" value="Bacteria"/>
</dbReference>
<dbReference type="SUPFAM" id="SSF48452">
    <property type="entry name" value="TPR-like"/>
    <property type="match status" value="1"/>
</dbReference>
<dbReference type="OrthoDB" id="507476at2"/>